<dbReference type="PANTHER" id="PTHR30346:SF28">
    <property type="entry name" value="HTH-TYPE TRANSCRIPTIONAL REGULATOR CYNR"/>
    <property type="match status" value="1"/>
</dbReference>
<organism evidence="9 10">
    <name type="scientific">Mycobacteroides chelonae</name>
    <name type="common">Mycobacterium chelonae</name>
    <dbReference type="NCBI Taxonomy" id="1774"/>
    <lineage>
        <taxon>Bacteria</taxon>
        <taxon>Bacillati</taxon>
        <taxon>Actinomycetota</taxon>
        <taxon>Actinomycetes</taxon>
        <taxon>Mycobacteriales</taxon>
        <taxon>Mycobacteriaceae</taxon>
        <taxon>Mycobacteroides</taxon>
    </lineage>
</organism>
<dbReference type="Gene3D" id="3.40.190.10">
    <property type="entry name" value="Periplasmic binding protein-like II"/>
    <property type="match status" value="2"/>
</dbReference>
<dbReference type="GO" id="GO:0032993">
    <property type="term" value="C:protein-DNA complex"/>
    <property type="evidence" value="ECO:0007669"/>
    <property type="project" value="TreeGrafter"/>
</dbReference>
<evidence type="ECO:0000256" key="7">
    <source>
        <dbReference type="ARBA" id="ARBA00056658"/>
    </source>
</evidence>
<keyword evidence="4" id="KW-0010">Activator</keyword>
<dbReference type="SUPFAM" id="SSF53850">
    <property type="entry name" value="Periplasmic binding protein-like II"/>
    <property type="match status" value="1"/>
</dbReference>
<evidence type="ECO:0000256" key="5">
    <source>
        <dbReference type="ARBA" id="ARBA00023163"/>
    </source>
</evidence>
<dbReference type="PRINTS" id="PR00039">
    <property type="entry name" value="HTHLYSR"/>
</dbReference>
<dbReference type="Proteomes" id="UP000179441">
    <property type="component" value="Unassembled WGS sequence"/>
</dbReference>
<comment type="function">
    <text evidence="7">Required for the induction the katG gene for catalase. Involved in the response to hydrogen peroxide.</text>
</comment>
<dbReference type="FunFam" id="1.10.10.10:FF:000001">
    <property type="entry name" value="LysR family transcriptional regulator"/>
    <property type="match status" value="1"/>
</dbReference>
<dbReference type="PROSITE" id="PS50931">
    <property type="entry name" value="HTH_LYSR"/>
    <property type="match status" value="1"/>
</dbReference>
<evidence type="ECO:0000256" key="3">
    <source>
        <dbReference type="ARBA" id="ARBA00023125"/>
    </source>
</evidence>
<evidence type="ECO:0000256" key="1">
    <source>
        <dbReference type="ARBA" id="ARBA00009437"/>
    </source>
</evidence>
<dbReference type="RefSeq" id="WP_064408451.1">
    <property type="nucleotide sequence ID" value="NZ_JAAOOS010000001.1"/>
</dbReference>
<name>A0A1S1LZN1_MYCCH</name>
<dbReference type="Pfam" id="PF03466">
    <property type="entry name" value="LysR_substrate"/>
    <property type="match status" value="1"/>
</dbReference>
<dbReference type="GO" id="GO:0003677">
    <property type="term" value="F:DNA binding"/>
    <property type="evidence" value="ECO:0007669"/>
    <property type="project" value="UniProtKB-KW"/>
</dbReference>
<reference evidence="9 10" key="1">
    <citation type="submission" date="2016-10" db="EMBL/GenBank/DDBJ databases">
        <title>Evaluation of Human, Veterinary and Environmental Mycobacterium chelonae Isolates by Core Genome Phylogenomic Analysis, Targeted Gene Comparison, and Anti-microbial Susceptibility Patterns: A Tale of Mistaken Identities.</title>
        <authorList>
            <person name="Fogelson S.B."/>
            <person name="Camus A.C."/>
            <person name="Lorenz W."/>
            <person name="Vasireddy R."/>
            <person name="Vasireddy S."/>
            <person name="Smith T."/>
            <person name="Brown-Elliott B.A."/>
            <person name="Wallace R.J.Jr."/>
            <person name="Hasan N.A."/>
            <person name="Reischl U."/>
            <person name="Sanchez S."/>
        </authorList>
    </citation>
    <scope>NUCLEOTIDE SEQUENCE [LARGE SCALE GENOMIC DNA]</scope>
    <source>
        <strain evidence="9 10">15518</strain>
    </source>
</reference>
<dbReference type="Pfam" id="PF00126">
    <property type="entry name" value="HTH_1"/>
    <property type="match status" value="1"/>
</dbReference>
<comment type="caution">
    <text evidence="9">The sequence shown here is derived from an EMBL/GenBank/DDBJ whole genome shotgun (WGS) entry which is preliminary data.</text>
</comment>
<dbReference type="InterPro" id="IPR000847">
    <property type="entry name" value="LysR_HTH_N"/>
</dbReference>
<evidence type="ECO:0000256" key="4">
    <source>
        <dbReference type="ARBA" id="ARBA00023159"/>
    </source>
</evidence>
<gene>
    <name evidence="9" type="ORF">BKG84_26935</name>
</gene>
<evidence type="ECO:0000256" key="2">
    <source>
        <dbReference type="ARBA" id="ARBA00023015"/>
    </source>
</evidence>
<evidence type="ECO:0000313" key="9">
    <source>
        <dbReference type="EMBL" id="OHU75763.1"/>
    </source>
</evidence>
<keyword evidence="2" id="KW-0805">Transcription regulation</keyword>
<feature type="domain" description="HTH lysR-type" evidence="8">
    <location>
        <begin position="6"/>
        <end position="63"/>
    </location>
</feature>
<keyword evidence="3" id="KW-0238">DNA-binding</keyword>
<evidence type="ECO:0000313" key="10">
    <source>
        <dbReference type="Proteomes" id="UP000179441"/>
    </source>
</evidence>
<dbReference type="GO" id="GO:0003700">
    <property type="term" value="F:DNA-binding transcription factor activity"/>
    <property type="evidence" value="ECO:0007669"/>
    <property type="project" value="InterPro"/>
</dbReference>
<dbReference type="EMBL" id="MLIS01000140">
    <property type="protein sequence ID" value="OHU75763.1"/>
    <property type="molecule type" value="Genomic_DNA"/>
</dbReference>
<dbReference type="InterPro" id="IPR005119">
    <property type="entry name" value="LysR_subst-bd"/>
</dbReference>
<dbReference type="InterPro" id="IPR036388">
    <property type="entry name" value="WH-like_DNA-bd_sf"/>
</dbReference>
<keyword evidence="10" id="KW-1185">Reference proteome</keyword>
<evidence type="ECO:0000256" key="6">
    <source>
        <dbReference type="ARBA" id="ARBA00040885"/>
    </source>
</evidence>
<accession>A0A1S1LZN1</accession>
<dbReference type="AlphaFoldDB" id="A0A1S1LZN1"/>
<proteinExistence type="inferred from homology"/>
<keyword evidence="5" id="KW-0804">Transcription</keyword>
<dbReference type="CDD" id="cd08414">
    <property type="entry name" value="PBP2_LTTR_aromatics_like"/>
    <property type="match status" value="1"/>
</dbReference>
<sequence length="317" mass="34392">MKSVDLSPRVLQQFCVLAQEKHFGRAADRLYISQPSLSQAISRLEQSLGVTLLVRTSRAVELTPAGQAFAAEVEGILQAQQAAVMRARRIARGEESRLRLGATDSLAYTFVPALLRRCQQDLPHLQIVLQDYRYDELIERTKSGHVDVAIMYGPLGDLTGLSASMVTTEPIMVALSADHRLAQEPHVAVGDLADEGFALPWTAHTSLVSELVSMCEAAGFTPRQTASANTTIGLIAHVASGSCVAFVPSRMRFIIAPPEVVLKPLVANRIPSEALEPPRSIQTQILALTRAGSHDPAIDTILKLLQDPAVHRLPEMS</sequence>
<evidence type="ECO:0000259" key="8">
    <source>
        <dbReference type="PROSITE" id="PS50931"/>
    </source>
</evidence>
<dbReference type="SUPFAM" id="SSF46785">
    <property type="entry name" value="Winged helix' DNA-binding domain"/>
    <property type="match status" value="1"/>
</dbReference>
<dbReference type="PANTHER" id="PTHR30346">
    <property type="entry name" value="TRANSCRIPTIONAL DUAL REGULATOR HCAR-RELATED"/>
    <property type="match status" value="1"/>
</dbReference>
<dbReference type="InterPro" id="IPR036390">
    <property type="entry name" value="WH_DNA-bd_sf"/>
</dbReference>
<comment type="similarity">
    <text evidence="1">Belongs to the LysR transcriptional regulatory family.</text>
</comment>
<dbReference type="Gene3D" id="1.10.10.10">
    <property type="entry name" value="Winged helix-like DNA-binding domain superfamily/Winged helix DNA-binding domain"/>
    <property type="match status" value="1"/>
</dbReference>
<protein>
    <recommendedName>
        <fullName evidence="6">Probable hydrogen peroxide-inducible genes activator</fullName>
    </recommendedName>
</protein>